<accession>A0ABS6AWD9</accession>
<evidence type="ECO:0008006" key="4">
    <source>
        <dbReference type="Google" id="ProtNLM"/>
    </source>
</evidence>
<name>A0ABS6AWD9_9NOCA</name>
<organism evidence="2 3">
    <name type="scientific">Nocardia albiluteola</name>
    <dbReference type="NCBI Taxonomy" id="2842303"/>
    <lineage>
        <taxon>Bacteria</taxon>
        <taxon>Bacillati</taxon>
        <taxon>Actinomycetota</taxon>
        <taxon>Actinomycetes</taxon>
        <taxon>Mycobacteriales</taxon>
        <taxon>Nocardiaceae</taxon>
        <taxon>Nocardia</taxon>
    </lineage>
</organism>
<evidence type="ECO:0000313" key="2">
    <source>
        <dbReference type="EMBL" id="MBU3062358.1"/>
    </source>
</evidence>
<evidence type="ECO:0000313" key="3">
    <source>
        <dbReference type="Proteomes" id="UP000733379"/>
    </source>
</evidence>
<keyword evidence="3" id="KW-1185">Reference proteome</keyword>
<protein>
    <recommendedName>
        <fullName evidence="4">Secreted protein</fullName>
    </recommendedName>
</protein>
<gene>
    <name evidence="2" type="ORF">KO481_12575</name>
</gene>
<evidence type="ECO:0000256" key="1">
    <source>
        <dbReference type="SAM" id="Coils"/>
    </source>
</evidence>
<sequence>MGSDFATFAVAAVGVAGTLGATVVTQIAALRGRRFDAENTRIRQAEDRAESARKNELDEKRSVYSDLNAAVRDYRMALHDCVLEPGRGHSVRLKRVDDARARYREMYARAQMIVPERVLIVVSEIDLGLGNCFRTLTNVVDAGTDRRMEVSHRWLDGPGSEAIWLLREVLREDLGTAGSLADLDGRLDRLRQARVEALGSVGGGPECGLVGDAGVQQHKVAAPTRELS</sequence>
<dbReference type="RefSeq" id="WP_215917214.1">
    <property type="nucleotide sequence ID" value="NZ_JAHKNI010000003.1"/>
</dbReference>
<dbReference type="Proteomes" id="UP000733379">
    <property type="component" value="Unassembled WGS sequence"/>
</dbReference>
<feature type="coiled-coil region" evidence="1">
    <location>
        <begin position="35"/>
        <end position="62"/>
    </location>
</feature>
<proteinExistence type="predicted"/>
<keyword evidence="1" id="KW-0175">Coiled coil</keyword>
<dbReference type="EMBL" id="JAHKNI010000003">
    <property type="protein sequence ID" value="MBU3062358.1"/>
    <property type="molecule type" value="Genomic_DNA"/>
</dbReference>
<comment type="caution">
    <text evidence="2">The sequence shown here is derived from an EMBL/GenBank/DDBJ whole genome shotgun (WGS) entry which is preliminary data.</text>
</comment>
<reference evidence="2 3" key="1">
    <citation type="submission" date="2021-06" db="EMBL/GenBank/DDBJ databases">
        <title>Actinomycetes sequencing.</title>
        <authorList>
            <person name="Shan Q."/>
        </authorList>
    </citation>
    <scope>NUCLEOTIDE SEQUENCE [LARGE SCALE GENOMIC DNA]</scope>
    <source>
        <strain evidence="2 3">NEAU-G5</strain>
    </source>
</reference>